<dbReference type="InterPro" id="IPR008995">
    <property type="entry name" value="Mo/tungstate-bd_C_term_dom"/>
</dbReference>
<evidence type="ECO:0000313" key="2">
    <source>
        <dbReference type="EMBL" id="MBW7461557.1"/>
    </source>
</evidence>
<dbReference type="Gene3D" id="2.40.50.140">
    <property type="entry name" value="Nucleic acid-binding proteins"/>
    <property type="match status" value="1"/>
</dbReference>
<dbReference type="Pfam" id="PF03459">
    <property type="entry name" value="TOBE"/>
    <property type="match status" value="1"/>
</dbReference>
<dbReference type="SUPFAM" id="SSF50331">
    <property type="entry name" value="MOP-like"/>
    <property type="match status" value="1"/>
</dbReference>
<keyword evidence="3" id="KW-1185">Reference proteome</keyword>
<dbReference type="InterPro" id="IPR012340">
    <property type="entry name" value="NA-bd_OB-fold"/>
</dbReference>
<reference evidence="2 3" key="1">
    <citation type="submission" date="2021-07" db="EMBL/GenBank/DDBJ databases">
        <title>Paenibacillus radiodurans sp. nov., isolated from the southeastern edge of Tengger Desert.</title>
        <authorList>
            <person name="Zhang G."/>
        </authorList>
    </citation>
    <scope>NUCLEOTIDE SEQUENCE [LARGE SCALE GENOMIC DNA]</scope>
    <source>
        <strain evidence="2 3">CCM 7311</strain>
    </source>
</reference>
<protein>
    <submittedName>
        <fullName evidence="2">TOBE domain-containing protein</fullName>
    </submittedName>
</protein>
<feature type="non-terminal residue" evidence="2">
    <location>
        <position position="1"/>
    </location>
</feature>
<dbReference type="InterPro" id="IPR005116">
    <property type="entry name" value="Transp-assoc_OB_typ1"/>
</dbReference>
<evidence type="ECO:0000259" key="1">
    <source>
        <dbReference type="Pfam" id="PF03459"/>
    </source>
</evidence>
<dbReference type="Gene3D" id="2.40.50.100">
    <property type="match status" value="1"/>
</dbReference>
<sequence length="89" mass="9615">NAFLKAELSGDGNGEEDRDFVPATVQMMEATGADSYVYALIGETRIIARTDPEIIYRPGDKLLVGFNMNKVHFFDENTGISLAAGGDEG</sequence>
<dbReference type="EMBL" id="JAHZIK010003056">
    <property type="protein sequence ID" value="MBW7461557.1"/>
    <property type="molecule type" value="Genomic_DNA"/>
</dbReference>
<proteinExistence type="predicted"/>
<dbReference type="Proteomes" id="UP001519887">
    <property type="component" value="Unassembled WGS sequence"/>
</dbReference>
<gene>
    <name evidence="2" type="ORF">K0U00_46620</name>
</gene>
<name>A0ABS7CKT2_9BACL</name>
<feature type="domain" description="Transport-associated OB type 1" evidence="1">
    <location>
        <begin position="17"/>
        <end position="73"/>
    </location>
</feature>
<comment type="caution">
    <text evidence="2">The sequence shown here is derived from an EMBL/GenBank/DDBJ whole genome shotgun (WGS) entry which is preliminary data.</text>
</comment>
<accession>A0ABS7CKT2</accession>
<evidence type="ECO:0000313" key="3">
    <source>
        <dbReference type="Proteomes" id="UP001519887"/>
    </source>
</evidence>
<organism evidence="2 3">
    <name type="scientific">Paenibacillus sepulcri</name>
    <dbReference type="NCBI Taxonomy" id="359917"/>
    <lineage>
        <taxon>Bacteria</taxon>
        <taxon>Bacillati</taxon>
        <taxon>Bacillota</taxon>
        <taxon>Bacilli</taxon>
        <taxon>Bacillales</taxon>
        <taxon>Paenibacillaceae</taxon>
        <taxon>Paenibacillus</taxon>
    </lineage>
</organism>